<name>A0A0W8FSS3_9ZZZZ</name>
<dbReference type="EMBL" id="LNQE01000874">
    <property type="protein sequence ID" value="KUG23968.1"/>
    <property type="molecule type" value="Genomic_DNA"/>
</dbReference>
<keyword evidence="1" id="KW-0677">Repeat</keyword>
<dbReference type="AlphaFoldDB" id="A0A0W8FSS3"/>
<keyword evidence="3" id="KW-0812">Transmembrane</keyword>
<proteinExistence type="predicted"/>
<organism evidence="4">
    <name type="scientific">hydrocarbon metagenome</name>
    <dbReference type="NCBI Taxonomy" id="938273"/>
    <lineage>
        <taxon>unclassified sequences</taxon>
        <taxon>metagenomes</taxon>
        <taxon>ecological metagenomes</taxon>
    </lineage>
</organism>
<reference evidence="4" key="1">
    <citation type="journal article" date="2015" name="Proc. Natl. Acad. Sci. U.S.A.">
        <title>Networks of energetic and metabolic interactions define dynamics in microbial communities.</title>
        <authorList>
            <person name="Embree M."/>
            <person name="Liu J.K."/>
            <person name="Al-Bassam M.M."/>
            <person name="Zengler K."/>
        </authorList>
    </citation>
    <scope>NUCLEOTIDE SEQUENCE</scope>
</reference>
<gene>
    <name evidence="4" type="ORF">ASZ90_006231</name>
</gene>
<feature type="transmembrane region" description="Helical" evidence="3">
    <location>
        <begin position="225"/>
        <end position="242"/>
    </location>
</feature>
<evidence type="ECO:0000256" key="2">
    <source>
        <dbReference type="ARBA" id="ARBA00022803"/>
    </source>
</evidence>
<dbReference type="Gene3D" id="1.25.40.10">
    <property type="entry name" value="Tetratricopeptide repeat domain"/>
    <property type="match status" value="2"/>
</dbReference>
<feature type="transmembrane region" description="Helical" evidence="3">
    <location>
        <begin position="167"/>
        <end position="194"/>
    </location>
</feature>
<protein>
    <submittedName>
        <fullName evidence="4">Uncharacterized protein</fullName>
    </submittedName>
</protein>
<feature type="transmembrane region" description="Helical" evidence="3">
    <location>
        <begin position="292"/>
        <end position="313"/>
    </location>
</feature>
<dbReference type="InterPro" id="IPR019734">
    <property type="entry name" value="TPR_rpt"/>
</dbReference>
<dbReference type="PROSITE" id="PS50005">
    <property type="entry name" value="TPR"/>
    <property type="match status" value="4"/>
</dbReference>
<keyword evidence="2" id="KW-0802">TPR repeat</keyword>
<dbReference type="SMART" id="SM00028">
    <property type="entry name" value="TPR"/>
    <property type="match status" value="5"/>
</dbReference>
<dbReference type="Pfam" id="PF13414">
    <property type="entry name" value="TPR_11"/>
    <property type="match status" value="2"/>
</dbReference>
<evidence type="ECO:0000313" key="4">
    <source>
        <dbReference type="EMBL" id="KUG23968.1"/>
    </source>
</evidence>
<dbReference type="InterPro" id="IPR011990">
    <property type="entry name" value="TPR-like_helical_dom_sf"/>
</dbReference>
<dbReference type="PANTHER" id="PTHR44227">
    <property type="match status" value="1"/>
</dbReference>
<feature type="transmembrane region" description="Helical" evidence="3">
    <location>
        <begin position="318"/>
        <end position="337"/>
    </location>
</feature>
<sequence length="600" mass="67896">MKKKYTYLIVIFLIIASLVAFGRIAGNGFINYDEELYITENDHIKSGINPESIKWAFSAVVCSNWHPLTLLSHSLDWSLFKDNAGGHHFISLLIHIGAVLLLFFFLNSTTKNIWPSAFAAALFALHPLRVESVAWAAERKDVLSMFFGLASIYAYACYAESSKLSRYFLCLIFFVLSLMSKPMLVTLPFVLLLLDYWPLGRGTKDISAPINSRGSVIGRLLWEKVPFIFLAIVSSVVTIWAQKMGGSVASMERLPFPVRISNAITSYVSYLGKTFWPADLAVFYPFDFYLPLWQVLISSFILIVITVVVLYYIKKLPFLFVGWFWYLVTLIPVIGLVQVGKQAMADRYTYLPSIGIAIMLAWGIPLLFPREDIRKKILFPAAIAIITILSVITWQQCGFWKNSIELWNHTLQVTKDNYLAHNNLGLVLFGKGRIKEAIDHYNKALHVRPDYFEAYGNRGNAYAGIGQYQQTIENYTKAIYLKPYHAEGYYTRGTAYGKLLGQYQQAIEDFNKAIALNPDYTKAYNNRGLSYYALGQYQLAIDDFNKAISMKQDYADAYNNRATVYLKQGNNEIGCGDAQKACALGNCKTLEEAKAKGTCF</sequence>
<feature type="transmembrane region" description="Helical" evidence="3">
    <location>
        <begin position="377"/>
        <end position="394"/>
    </location>
</feature>
<feature type="transmembrane region" description="Helical" evidence="3">
    <location>
        <begin position="349"/>
        <end position="368"/>
    </location>
</feature>
<dbReference type="PROSITE" id="PS50293">
    <property type="entry name" value="TPR_REGION"/>
    <property type="match status" value="4"/>
</dbReference>
<comment type="caution">
    <text evidence="4">The sequence shown here is derived from an EMBL/GenBank/DDBJ whole genome shotgun (WGS) entry which is preliminary data.</text>
</comment>
<keyword evidence="3" id="KW-0472">Membrane</keyword>
<dbReference type="InterPro" id="IPR052346">
    <property type="entry name" value="O-mannosyl-transferase_TMTC"/>
</dbReference>
<evidence type="ECO:0000256" key="3">
    <source>
        <dbReference type="SAM" id="Phobius"/>
    </source>
</evidence>
<feature type="transmembrane region" description="Helical" evidence="3">
    <location>
        <begin position="142"/>
        <end position="160"/>
    </location>
</feature>
<accession>A0A0W8FSS3</accession>
<dbReference type="SUPFAM" id="SSF48452">
    <property type="entry name" value="TPR-like"/>
    <property type="match status" value="1"/>
</dbReference>
<dbReference type="PANTHER" id="PTHR44227:SF3">
    <property type="entry name" value="PROTEIN O-MANNOSYL-TRANSFERASE TMTC4"/>
    <property type="match status" value="1"/>
</dbReference>
<feature type="transmembrane region" description="Helical" evidence="3">
    <location>
        <begin position="7"/>
        <end position="26"/>
    </location>
</feature>
<keyword evidence="3" id="KW-1133">Transmembrane helix</keyword>
<feature type="transmembrane region" description="Helical" evidence="3">
    <location>
        <begin position="86"/>
        <end position="106"/>
    </location>
</feature>
<evidence type="ECO:0000256" key="1">
    <source>
        <dbReference type="ARBA" id="ARBA00022737"/>
    </source>
</evidence>